<comment type="caution">
    <text evidence="2">The sequence shown here is derived from an EMBL/GenBank/DDBJ whole genome shotgun (WGS) entry which is preliminary data.</text>
</comment>
<name>A0A4Z2DZ97_9TELE</name>
<protein>
    <submittedName>
        <fullName evidence="2">Solute carrier family 2, facilitated glucose transporter member 1</fullName>
    </submittedName>
</protein>
<dbReference type="OrthoDB" id="4540492at2759"/>
<evidence type="ECO:0000256" key="1">
    <source>
        <dbReference type="ARBA" id="ARBA00004141"/>
    </source>
</evidence>
<dbReference type="Gene3D" id="1.20.1250.20">
    <property type="entry name" value="MFS general substrate transporter like domains"/>
    <property type="match status" value="1"/>
</dbReference>
<dbReference type="EMBL" id="SRLO01025499">
    <property type="protein sequence ID" value="TNN21854.1"/>
    <property type="molecule type" value="Genomic_DNA"/>
</dbReference>
<comment type="subcellular location">
    <subcellularLocation>
        <location evidence="1">Membrane</location>
        <topology evidence="1">Multi-pass membrane protein</topology>
    </subcellularLocation>
</comment>
<evidence type="ECO:0000313" key="2">
    <source>
        <dbReference type="EMBL" id="TNN21854.1"/>
    </source>
</evidence>
<keyword evidence="3" id="KW-1185">Reference proteome</keyword>
<evidence type="ECO:0000313" key="3">
    <source>
        <dbReference type="Proteomes" id="UP000314294"/>
    </source>
</evidence>
<reference evidence="2 3" key="1">
    <citation type="submission" date="2019-03" db="EMBL/GenBank/DDBJ databases">
        <title>First draft genome of Liparis tanakae, snailfish: a comprehensive survey of snailfish specific genes.</title>
        <authorList>
            <person name="Kim W."/>
            <person name="Song I."/>
            <person name="Jeong J.-H."/>
            <person name="Kim D."/>
            <person name="Kim S."/>
            <person name="Ryu S."/>
            <person name="Song J.Y."/>
            <person name="Lee S.K."/>
        </authorList>
    </citation>
    <scope>NUCLEOTIDE SEQUENCE [LARGE SCALE GENOMIC DNA]</scope>
    <source>
        <tissue evidence="2">Muscle</tissue>
    </source>
</reference>
<dbReference type="InterPro" id="IPR036259">
    <property type="entry name" value="MFS_trans_sf"/>
</dbReference>
<sequence>MQEESRRMQRAPPLGVLQLLRSPEHRAPLGVAVMMHLSQQLSGINAVSHRRSPEVTRSQVSGGIRHEVDCEVSRAPPTLLRHQVQGR</sequence>
<keyword evidence="2" id="KW-0762">Sugar transport</keyword>
<organism evidence="2 3">
    <name type="scientific">Liparis tanakae</name>
    <name type="common">Tanaka's snailfish</name>
    <dbReference type="NCBI Taxonomy" id="230148"/>
    <lineage>
        <taxon>Eukaryota</taxon>
        <taxon>Metazoa</taxon>
        <taxon>Chordata</taxon>
        <taxon>Craniata</taxon>
        <taxon>Vertebrata</taxon>
        <taxon>Euteleostomi</taxon>
        <taxon>Actinopterygii</taxon>
        <taxon>Neopterygii</taxon>
        <taxon>Teleostei</taxon>
        <taxon>Neoteleostei</taxon>
        <taxon>Acanthomorphata</taxon>
        <taxon>Eupercaria</taxon>
        <taxon>Perciformes</taxon>
        <taxon>Cottioidei</taxon>
        <taxon>Cottales</taxon>
        <taxon>Liparidae</taxon>
        <taxon>Liparis</taxon>
    </lineage>
</organism>
<keyword evidence="2" id="KW-0813">Transport</keyword>
<gene>
    <name evidence="2" type="primary">SLC2A1_3</name>
    <name evidence="2" type="ORF">EYF80_068034</name>
</gene>
<dbReference type="Proteomes" id="UP000314294">
    <property type="component" value="Unassembled WGS sequence"/>
</dbReference>
<proteinExistence type="predicted"/>
<dbReference type="GO" id="GO:0016020">
    <property type="term" value="C:membrane"/>
    <property type="evidence" value="ECO:0007669"/>
    <property type="project" value="UniProtKB-SubCell"/>
</dbReference>
<accession>A0A4Z2DZ97</accession>
<dbReference type="AlphaFoldDB" id="A0A4Z2DZ97"/>